<reference evidence="2 3" key="2">
    <citation type="submission" date="2019-09" db="EMBL/GenBank/DDBJ databases">
        <authorList>
            <person name="Jin C."/>
        </authorList>
    </citation>
    <scope>NUCLEOTIDE SEQUENCE [LARGE SCALE GENOMIC DNA]</scope>
    <source>
        <strain evidence="2 3">AN110305</strain>
    </source>
</reference>
<dbReference type="Proteomes" id="UP000323454">
    <property type="component" value="Unassembled WGS sequence"/>
</dbReference>
<keyword evidence="3" id="KW-1185">Reference proteome</keyword>
<protein>
    <submittedName>
        <fullName evidence="2">Uncharacterized protein</fullName>
    </submittedName>
</protein>
<feature type="transmembrane region" description="Helical" evidence="1">
    <location>
        <begin position="288"/>
        <end position="308"/>
    </location>
</feature>
<evidence type="ECO:0000313" key="3">
    <source>
        <dbReference type="Proteomes" id="UP000323454"/>
    </source>
</evidence>
<gene>
    <name evidence="2" type="ORF">F0L68_22245</name>
</gene>
<feature type="transmembrane region" description="Helical" evidence="1">
    <location>
        <begin position="153"/>
        <end position="174"/>
    </location>
</feature>
<comment type="caution">
    <text evidence="2">The sequence shown here is derived from an EMBL/GenBank/DDBJ whole genome shotgun (WGS) entry which is preliminary data.</text>
</comment>
<keyword evidence="1" id="KW-1133">Transmembrane helix</keyword>
<feature type="transmembrane region" description="Helical" evidence="1">
    <location>
        <begin position="225"/>
        <end position="244"/>
    </location>
</feature>
<proteinExistence type="predicted"/>
<feature type="transmembrane region" description="Helical" evidence="1">
    <location>
        <begin position="256"/>
        <end position="276"/>
    </location>
</feature>
<reference evidence="2 3" key="1">
    <citation type="submission" date="2019-09" db="EMBL/GenBank/DDBJ databases">
        <title>Goodfellowia gen. nov., a new genus of the Pseudonocardineae related to Actinoalloteichus, containing Goodfellowia coeruleoviolacea gen. nov., comb. nov. gen. nov., comb. nov.</title>
        <authorList>
            <person name="Labeda D."/>
        </authorList>
    </citation>
    <scope>NUCLEOTIDE SEQUENCE [LARGE SCALE GENOMIC DNA]</scope>
    <source>
        <strain evidence="2 3">AN110305</strain>
    </source>
</reference>
<evidence type="ECO:0000256" key="1">
    <source>
        <dbReference type="SAM" id="Phobius"/>
    </source>
</evidence>
<keyword evidence="1" id="KW-0812">Transmembrane</keyword>
<feature type="transmembrane region" description="Helical" evidence="1">
    <location>
        <begin position="49"/>
        <end position="66"/>
    </location>
</feature>
<keyword evidence="1" id="KW-0472">Membrane</keyword>
<sequence length="333" mass="35108">MNKALSPLQWHRPLMLFVAGMLAVAIVSVGGLFFDDRMLDGEAIWVKPLKFGVAMALYGLTLAWLLSRQQRFRRTGWWLGTVPAVTMTFDVGFIVIQTVRGRYSHFNSESDPFNQFMQPLFADAVGLALLAMIGLGVLMLFERGGDRAITSSIRLGLLLTIVGMGLGFLMPANISAEQAAADKAGTGILHGAHTVGAPDGGPGMPITHWSTVGGDLRIPHFLGMHSLQVIPLLAMVLALLATRLPALRAEGTRLGLVRVAGAGYAGLLALVTWQALRGQSLVHPDGTTLLAATGLVAATALAATAVLVTGRRRPAAPLPTGEAVQARAAAAAR</sequence>
<dbReference type="EMBL" id="VUOB01000041">
    <property type="protein sequence ID" value="KAA2258579.1"/>
    <property type="molecule type" value="Genomic_DNA"/>
</dbReference>
<feature type="transmembrane region" description="Helical" evidence="1">
    <location>
        <begin position="12"/>
        <end position="34"/>
    </location>
</feature>
<dbReference type="OrthoDB" id="343560at2"/>
<name>A0A5B2X659_9PSEU</name>
<organism evidence="2 3">
    <name type="scientific">Solihabitans fulvus</name>
    <dbReference type="NCBI Taxonomy" id="1892852"/>
    <lineage>
        <taxon>Bacteria</taxon>
        <taxon>Bacillati</taxon>
        <taxon>Actinomycetota</taxon>
        <taxon>Actinomycetes</taxon>
        <taxon>Pseudonocardiales</taxon>
        <taxon>Pseudonocardiaceae</taxon>
        <taxon>Solihabitans</taxon>
    </lineage>
</organism>
<feature type="transmembrane region" description="Helical" evidence="1">
    <location>
        <begin position="120"/>
        <end position="141"/>
    </location>
</feature>
<feature type="transmembrane region" description="Helical" evidence="1">
    <location>
        <begin position="78"/>
        <end position="100"/>
    </location>
</feature>
<accession>A0A5B2X659</accession>
<dbReference type="RefSeq" id="WP_149851576.1">
    <property type="nucleotide sequence ID" value="NZ_VUOB01000041.1"/>
</dbReference>
<dbReference type="AlphaFoldDB" id="A0A5B2X659"/>
<evidence type="ECO:0000313" key="2">
    <source>
        <dbReference type="EMBL" id="KAA2258579.1"/>
    </source>
</evidence>